<dbReference type="InterPro" id="IPR006539">
    <property type="entry name" value="P-type_ATPase_IV"/>
</dbReference>
<feature type="transmembrane region" description="Helical" evidence="7">
    <location>
        <begin position="274"/>
        <end position="295"/>
    </location>
</feature>
<keyword evidence="7" id="KW-1278">Translocase</keyword>
<feature type="binding site" evidence="5">
    <location>
        <position position="544"/>
    </location>
    <ligand>
        <name>ATP</name>
        <dbReference type="ChEBI" id="CHEBI:30616"/>
    </ligand>
</feature>
<proteinExistence type="inferred from homology"/>
<dbReference type="SUPFAM" id="SSF81665">
    <property type="entry name" value="Calcium ATPase, transmembrane domain M"/>
    <property type="match status" value="1"/>
</dbReference>
<comment type="subcellular location">
    <subcellularLocation>
        <location evidence="7">Membrane</location>
        <topology evidence="7">Multi-pass membrane protein</topology>
    </subcellularLocation>
</comment>
<dbReference type="SUPFAM" id="SSF81660">
    <property type="entry name" value="Metal cation-transporting ATPase, ATP-binding domain N"/>
    <property type="match status" value="1"/>
</dbReference>
<reference evidence="8 9" key="1">
    <citation type="submission" date="2019-10" db="EMBL/GenBank/DDBJ databases">
        <title>Assembly and Annotation for the nematode Trichostrongylus colubriformis.</title>
        <authorList>
            <person name="Martin J."/>
        </authorList>
    </citation>
    <scope>NUCLEOTIDE SEQUENCE [LARGE SCALE GENOMIC DNA]</scope>
    <source>
        <strain evidence="8">G859</strain>
        <tissue evidence="8">Whole worm</tissue>
    </source>
</reference>
<dbReference type="NCBIfam" id="TIGR01652">
    <property type="entry name" value="ATPase-Plipid"/>
    <property type="match status" value="1"/>
</dbReference>
<keyword evidence="5 7" id="KW-0067">ATP-binding</keyword>
<comment type="similarity">
    <text evidence="7">Belongs to the cation transport ATPase (P-type) (TC 3.A.3) family. Type IV subfamily.</text>
</comment>
<dbReference type="PANTHER" id="PTHR24092:SF218">
    <property type="entry name" value="PHOSPHOLIPID-TRANSPORTING ATPASE"/>
    <property type="match status" value="1"/>
</dbReference>
<evidence type="ECO:0000256" key="2">
    <source>
        <dbReference type="ARBA" id="ARBA00022989"/>
    </source>
</evidence>
<comment type="cofactor">
    <cofactor evidence="6">
        <name>Mg(2+)</name>
        <dbReference type="ChEBI" id="CHEBI:18420"/>
    </cofactor>
</comment>
<dbReference type="PROSITE" id="PS00154">
    <property type="entry name" value="ATPASE_E1_E2"/>
    <property type="match status" value="1"/>
</dbReference>
<feature type="transmembrane region" description="Helical" evidence="7">
    <location>
        <begin position="216"/>
        <end position="238"/>
    </location>
</feature>
<protein>
    <recommendedName>
        <fullName evidence="7">Phospholipid-transporting ATPase</fullName>
        <ecNumber evidence="7">7.6.2.1</ecNumber>
    </recommendedName>
</protein>
<feature type="binding site" evidence="6">
    <location>
        <position position="343"/>
    </location>
    <ligand>
        <name>Mg(2+)</name>
        <dbReference type="ChEBI" id="CHEBI:18420"/>
    </ligand>
</feature>
<keyword evidence="9" id="KW-1185">Reference proteome</keyword>
<dbReference type="InterPro" id="IPR018303">
    <property type="entry name" value="ATPase_P-typ_P_site"/>
</dbReference>
<feature type="binding site" evidence="5">
    <location>
        <position position="342"/>
    </location>
    <ligand>
        <name>ATP</name>
        <dbReference type="ChEBI" id="CHEBI:30616"/>
    </ligand>
</feature>
<evidence type="ECO:0000256" key="5">
    <source>
        <dbReference type="PIRSR" id="PIRSR606539-2"/>
    </source>
</evidence>
<evidence type="ECO:0000313" key="9">
    <source>
        <dbReference type="Proteomes" id="UP001331761"/>
    </source>
</evidence>
<evidence type="ECO:0000256" key="6">
    <source>
        <dbReference type="PIRSR" id="PIRSR606539-3"/>
    </source>
</evidence>
<dbReference type="AlphaFoldDB" id="A0AAN8FS81"/>
<dbReference type="GO" id="GO:0005524">
    <property type="term" value="F:ATP binding"/>
    <property type="evidence" value="ECO:0007669"/>
    <property type="project" value="UniProtKB-UniRule"/>
</dbReference>
<dbReference type="EMBL" id="WIXE01005052">
    <property type="protein sequence ID" value="KAK5982494.1"/>
    <property type="molecule type" value="Genomic_DNA"/>
</dbReference>
<keyword evidence="6 7" id="KW-0460">Magnesium</keyword>
<feature type="binding site" evidence="5">
    <location>
        <position position="343"/>
    </location>
    <ligand>
        <name>ATP</name>
        <dbReference type="ChEBI" id="CHEBI:30616"/>
    </ligand>
</feature>
<dbReference type="GO" id="GO:0016887">
    <property type="term" value="F:ATP hydrolysis activity"/>
    <property type="evidence" value="ECO:0007669"/>
    <property type="project" value="InterPro"/>
</dbReference>
<dbReference type="Proteomes" id="UP001331761">
    <property type="component" value="Unassembled WGS sequence"/>
</dbReference>
<feature type="binding site" evidence="5">
    <location>
        <position position="479"/>
    </location>
    <ligand>
        <name>ATP</name>
        <dbReference type="ChEBI" id="CHEBI:30616"/>
    </ligand>
</feature>
<dbReference type="InterPro" id="IPR023298">
    <property type="entry name" value="ATPase_P-typ_TM_dom_sf"/>
</dbReference>
<dbReference type="GO" id="GO:0045332">
    <property type="term" value="P:phospholipid translocation"/>
    <property type="evidence" value="ECO:0007669"/>
    <property type="project" value="TreeGrafter"/>
</dbReference>
<dbReference type="Pfam" id="PF13246">
    <property type="entry name" value="Cation_ATPase"/>
    <property type="match status" value="1"/>
</dbReference>
<keyword evidence="3 7" id="KW-0472">Membrane</keyword>
<feature type="non-terminal residue" evidence="8">
    <location>
        <position position="557"/>
    </location>
</feature>
<keyword evidence="5 7" id="KW-0547">Nucleotide-binding</keyword>
<sequence length="557" mass="63823">MIIGAFGKYISLMPISFVLGVTAIKDAFEDYRRYKSDQKVNHSTCRVWDSSQGRYRKLEWKHILVGDFVHLSHDEIIPADMLLLRSSDVNGICYVDTCNLDGESNLKQRQAIRAMGKFHNPTVPLNFSPDQFKYKVCCEEPTTDVYKFEGRLETMDGGPPLPREFTILAKENVLLRGCVVKNTDFVEGIVLYAGRDTKAMLNNNGPRYKRSTLERLTNLDIIWCVVILLVLCITGAVLSEVWMRSFANPYQVPFFTWSEKPGGTLFRPSFESFWNFWSFIIVLQVLIPISLYVSIEFIKVGQVWLISQDKNMYYEKVDKRLQCRALNIPEELGQIQYVMSDKTGTLTENQMVFRRCSLRGRDFGGHSVAAAIDQADDRLGRPRPSKDRGLEALLSRAIREADIDSPIYLFFLTMAICNTVVVNAKPHEDLMDPDDELALVEAAREYGVRLLKRRFDEVIIHLRASGQIVKYKLLHTLPFDSDRKRMSVIVQECTGKKRIILLTKGADANVLPILANEYITSEIGEEEVYKAQEHLSDYAREGLRTLCLAKKYWSNED</sequence>
<accession>A0AAN8FS81</accession>
<dbReference type="SUPFAM" id="SSF81653">
    <property type="entry name" value="Calcium ATPase, transduction domain A"/>
    <property type="match status" value="1"/>
</dbReference>
<dbReference type="GO" id="GO:0000287">
    <property type="term" value="F:magnesium ion binding"/>
    <property type="evidence" value="ECO:0007669"/>
    <property type="project" value="UniProtKB-UniRule"/>
</dbReference>
<dbReference type="GO" id="GO:0140326">
    <property type="term" value="F:ATPase-coupled intramembrane lipid transporter activity"/>
    <property type="evidence" value="ECO:0007669"/>
    <property type="project" value="UniProtKB-EC"/>
</dbReference>
<evidence type="ECO:0000256" key="3">
    <source>
        <dbReference type="ARBA" id="ARBA00023136"/>
    </source>
</evidence>
<dbReference type="PANTHER" id="PTHR24092">
    <property type="entry name" value="PROBABLE PHOSPHOLIPID-TRANSPORTING ATPASE"/>
    <property type="match status" value="1"/>
</dbReference>
<dbReference type="InterPro" id="IPR001757">
    <property type="entry name" value="P_typ_ATPase"/>
</dbReference>
<feature type="transmembrane region" description="Helical" evidence="7">
    <location>
        <begin position="6"/>
        <end position="24"/>
    </location>
</feature>
<dbReference type="FunFam" id="2.70.150.10:FF:000054">
    <property type="entry name" value="Phospholipid-transporting ATPase"/>
    <property type="match status" value="1"/>
</dbReference>
<keyword evidence="6" id="KW-0479">Metal-binding</keyword>
<dbReference type="InterPro" id="IPR008250">
    <property type="entry name" value="ATPase_P-typ_transduc_dom_A_sf"/>
</dbReference>
<feature type="binding site" evidence="5">
    <location>
        <position position="341"/>
    </location>
    <ligand>
        <name>ATP</name>
        <dbReference type="ChEBI" id="CHEBI:30616"/>
    </ligand>
</feature>
<keyword evidence="2 7" id="KW-1133">Transmembrane helix</keyword>
<dbReference type="InterPro" id="IPR023299">
    <property type="entry name" value="ATPase_P-typ_cyto_dom_N"/>
</dbReference>
<keyword evidence="1 7" id="KW-0812">Transmembrane</keyword>
<name>A0AAN8FS81_TRICO</name>
<comment type="catalytic activity">
    <reaction evidence="7">
        <text>ATP + H2O + phospholipidSide 1 = ADP + phosphate + phospholipidSide 2.</text>
        <dbReference type="EC" id="7.6.2.1"/>
    </reaction>
</comment>
<dbReference type="Gene3D" id="2.70.150.10">
    <property type="entry name" value="Calcium-transporting ATPase, cytoplasmic transduction domain A"/>
    <property type="match status" value="1"/>
</dbReference>
<comment type="caution">
    <text evidence="8">The sequence shown here is derived from an EMBL/GenBank/DDBJ whole genome shotgun (WGS) entry which is preliminary data.</text>
</comment>
<dbReference type="NCBIfam" id="TIGR01494">
    <property type="entry name" value="ATPase_P-type"/>
    <property type="match status" value="1"/>
</dbReference>
<organism evidence="8 9">
    <name type="scientific">Trichostrongylus colubriformis</name>
    <name type="common">Black scour worm</name>
    <dbReference type="NCBI Taxonomy" id="6319"/>
    <lineage>
        <taxon>Eukaryota</taxon>
        <taxon>Metazoa</taxon>
        <taxon>Ecdysozoa</taxon>
        <taxon>Nematoda</taxon>
        <taxon>Chromadorea</taxon>
        <taxon>Rhabditida</taxon>
        <taxon>Rhabditina</taxon>
        <taxon>Rhabditomorpha</taxon>
        <taxon>Strongyloidea</taxon>
        <taxon>Trichostrongylidae</taxon>
        <taxon>Trichostrongylus</taxon>
    </lineage>
</organism>
<evidence type="ECO:0000256" key="1">
    <source>
        <dbReference type="ARBA" id="ARBA00022692"/>
    </source>
</evidence>
<feature type="active site" description="4-aspartylphosphate intermediate" evidence="4">
    <location>
        <position position="341"/>
    </location>
</feature>
<comment type="caution">
    <text evidence="7">Lacks conserved residue(s) required for the propagation of feature annotation.</text>
</comment>
<evidence type="ECO:0000256" key="4">
    <source>
        <dbReference type="PIRSR" id="PIRSR606539-1"/>
    </source>
</evidence>
<feature type="binding site" evidence="5">
    <location>
        <position position="436"/>
    </location>
    <ligand>
        <name>ATP</name>
        <dbReference type="ChEBI" id="CHEBI:30616"/>
    </ligand>
</feature>
<feature type="binding site" evidence="5">
    <location>
        <position position="504"/>
    </location>
    <ligand>
        <name>ATP</name>
        <dbReference type="ChEBI" id="CHEBI:30616"/>
    </ligand>
</feature>
<dbReference type="EC" id="7.6.2.1" evidence="7"/>
<feature type="binding site" evidence="6">
    <location>
        <position position="341"/>
    </location>
    <ligand>
        <name>Mg(2+)</name>
        <dbReference type="ChEBI" id="CHEBI:18420"/>
    </ligand>
</feature>
<gene>
    <name evidence="8" type="ORF">GCK32_010773</name>
</gene>
<evidence type="ECO:0000313" key="8">
    <source>
        <dbReference type="EMBL" id="KAK5982494.1"/>
    </source>
</evidence>
<evidence type="ECO:0000256" key="7">
    <source>
        <dbReference type="RuleBase" id="RU362033"/>
    </source>
</evidence>
<dbReference type="Gene3D" id="3.40.1110.10">
    <property type="entry name" value="Calcium-transporting ATPase, cytoplasmic domain N"/>
    <property type="match status" value="1"/>
</dbReference>
<dbReference type="GO" id="GO:0005886">
    <property type="term" value="C:plasma membrane"/>
    <property type="evidence" value="ECO:0007669"/>
    <property type="project" value="TreeGrafter"/>
</dbReference>